<dbReference type="GO" id="GO:0003723">
    <property type="term" value="F:RNA binding"/>
    <property type="evidence" value="ECO:0007669"/>
    <property type="project" value="UniProtKB-UniRule"/>
</dbReference>
<feature type="domain" description="RRM" evidence="6">
    <location>
        <begin position="534"/>
        <end position="612"/>
    </location>
</feature>
<dbReference type="CDD" id="cd12285">
    <property type="entry name" value="RRM3_RBM39_like"/>
    <property type="match status" value="1"/>
</dbReference>
<keyword evidence="2" id="KW-0677">Repeat</keyword>
<dbReference type="InterPro" id="IPR000504">
    <property type="entry name" value="RRM_dom"/>
</dbReference>
<dbReference type="PANTHER" id="PTHR48036">
    <property type="entry name" value="SPLICING FACTOR (PAD-1), PUTATIVE (AFU_ORTHOLOGUE AFUA_1G15810)-RELATED"/>
    <property type="match status" value="1"/>
</dbReference>
<feature type="domain" description="RRM" evidence="6">
    <location>
        <begin position="328"/>
        <end position="405"/>
    </location>
</feature>
<name>A0A978UU39_ZIZJJ</name>
<dbReference type="InterPro" id="IPR035979">
    <property type="entry name" value="RBD_domain_sf"/>
</dbReference>
<dbReference type="InterPro" id="IPR036188">
    <property type="entry name" value="FAD/NAD-bd_sf"/>
</dbReference>
<dbReference type="SUPFAM" id="SSF51905">
    <property type="entry name" value="FAD/NAD(P)-binding domain"/>
    <property type="match status" value="1"/>
</dbReference>
<protein>
    <recommendedName>
        <fullName evidence="6">RRM domain-containing protein</fullName>
    </recommendedName>
</protein>
<feature type="compositionally biased region" description="Basic and acidic residues" evidence="5">
    <location>
        <begin position="31"/>
        <end position="93"/>
    </location>
</feature>
<evidence type="ECO:0000256" key="2">
    <source>
        <dbReference type="ARBA" id="ARBA00022737"/>
    </source>
</evidence>
<feature type="domain" description="RRM" evidence="6">
    <location>
        <begin position="224"/>
        <end position="301"/>
    </location>
</feature>
<dbReference type="GO" id="GO:0006397">
    <property type="term" value="P:mRNA processing"/>
    <property type="evidence" value="ECO:0007669"/>
    <property type="project" value="InterPro"/>
</dbReference>
<dbReference type="NCBIfam" id="TIGR01622">
    <property type="entry name" value="SF-CC1"/>
    <property type="match status" value="1"/>
</dbReference>
<keyword evidence="1" id="KW-0597">Phosphoprotein</keyword>
<evidence type="ECO:0000256" key="1">
    <source>
        <dbReference type="ARBA" id="ARBA00022553"/>
    </source>
</evidence>
<dbReference type="InterPro" id="IPR006509">
    <property type="entry name" value="RBM39_SF"/>
</dbReference>
<feature type="compositionally biased region" description="Basic and acidic residues" evidence="5">
    <location>
        <begin position="8"/>
        <end position="24"/>
    </location>
</feature>
<evidence type="ECO:0000256" key="3">
    <source>
        <dbReference type="ARBA" id="ARBA00022884"/>
    </source>
</evidence>
<feature type="region of interest" description="Disordered" evidence="5">
    <location>
        <begin position="1"/>
        <end position="95"/>
    </location>
</feature>
<dbReference type="SMART" id="SM00361">
    <property type="entry name" value="RRM_1"/>
    <property type="match status" value="2"/>
</dbReference>
<dbReference type="Pfam" id="PF00076">
    <property type="entry name" value="RRM_1"/>
    <property type="match status" value="2"/>
</dbReference>
<proteinExistence type="predicted"/>
<dbReference type="FunFam" id="3.30.70.330:FF:000326">
    <property type="entry name" value="RNA-binding protein 39 isoform X1"/>
    <property type="match status" value="1"/>
</dbReference>
<dbReference type="InterPro" id="IPR029123">
    <property type="entry name" value="RBM39_linker"/>
</dbReference>
<dbReference type="GO" id="GO:0005634">
    <property type="term" value="C:nucleus"/>
    <property type="evidence" value="ECO:0007669"/>
    <property type="project" value="InterPro"/>
</dbReference>
<dbReference type="FunFam" id="3.30.70.330:FF:000601">
    <property type="entry name" value="CC1-like, splicing factor"/>
    <property type="match status" value="1"/>
</dbReference>
<keyword evidence="3 4" id="KW-0694">RNA-binding</keyword>
<dbReference type="PRINTS" id="PR00420">
    <property type="entry name" value="RNGMNOXGNASE"/>
</dbReference>
<dbReference type="Pfam" id="PF15519">
    <property type="entry name" value="RBM39linker"/>
    <property type="match status" value="1"/>
</dbReference>
<comment type="caution">
    <text evidence="7">The sequence shown here is derived from an EMBL/GenBank/DDBJ whole genome shotgun (WGS) entry which is preliminary data.</text>
</comment>
<dbReference type="Gene3D" id="3.50.50.60">
    <property type="entry name" value="FAD/NAD(P)-binding domain"/>
    <property type="match status" value="1"/>
</dbReference>
<dbReference type="InterPro" id="IPR012677">
    <property type="entry name" value="Nucleotide-bd_a/b_plait_sf"/>
</dbReference>
<dbReference type="Gene3D" id="3.30.70.330">
    <property type="match status" value="3"/>
</dbReference>
<dbReference type="Pfam" id="PF01494">
    <property type="entry name" value="FAD_binding_3"/>
    <property type="match status" value="1"/>
</dbReference>
<reference evidence="7" key="1">
    <citation type="journal article" date="2021" name="Front. Plant Sci.">
        <title>Chromosome-Scale Genome Assembly for Chinese Sour Jujube and Insights Into Its Genome Evolution and Domestication Signature.</title>
        <authorList>
            <person name="Shen L.-Y."/>
            <person name="Luo H."/>
            <person name="Wang X.-L."/>
            <person name="Wang X.-M."/>
            <person name="Qiu X.-J."/>
            <person name="Liu H."/>
            <person name="Zhou S.-S."/>
            <person name="Jia K.-H."/>
            <person name="Nie S."/>
            <person name="Bao Y.-T."/>
            <person name="Zhang R.-G."/>
            <person name="Yun Q.-Z."/>
            <person name="Chai Y.-H."/>
            <person name="Lu J.-Y."/>
            <person name="Li Y."/>
            <person name="Zhao S.-W."/>
            <person name="Mao J.-F."/>
            <person name="Jia S.-G."/>
            <person name="Mao Y.-M."/>
        </authorList>
    </citation>
    <scope>NUCLEOTIDE SEQUENCE</scope>
    <source>
        <strain evidence="7">AT0</strain>
        <tissue evidence="7">Leaf</tissue>
    </source>
</reference>
<evidence type="ECO:0000313" key="8">
    <source>
        <dbReference type="Proteomes" id="UP000813462"/>
    </source>
</evidence>
<dbReference type="InterPro" id="IPR002938">
    <property type="entry name" value="FAD-bd"/>
</dbReference>
<dbReference type="GO" id="GO:0071949">
    <property type="term" value="F:FAD binding"/>
    <property type="evidence" value="ECO:0007669"/>
    <property type="project" value="InterPro"/>
</dbReference>
<gene>
    <name evidence="7" type="ORF">FEM48_Zijuj09G0166500</name>
</gene>
<dbReference type="InterPro" id="IPR003954">
    <property type="entry name" value="RRM_euk-type"/>
</dbReference>
<dbReference type="PROSITE" id="PS50102">
    <property type="entry name" value="RRM"/>
    <property type="match status" value="3"/>
</dbReference>
<dbReference type="Proteomes" id="UP000813462">
    <property type="component" value="Unassembled WGS sequence"/>
</dbReference>
<evidence type="ECO:0000259" key="6">
    <source>
        <dbReference type="PROSITE" id="PS50102"/>
    </source>
</evidence>
<evidence type="ECO:0000313" key="7">
    <source>
        <dbReference type="EMBL" id="KAH7518389.1"/>
    </source>
</evidence>
<organism evidence="7 8">
    <name type="scientific">Ziziphus jujuba var. spinosa</name>
    <dbReference type="NCBI Taxonomy" id="714518"/>
    <lineage>
        <taxon>Eukaryota</taxon>
        <taxon>Viridiplantae</taxon>
        <taxon>Streptophyta</taxon>
        <taxon>Embryophyta</taxon>
        <taxon>Tracheophyta</taxon>
        <taxon>Spermatophyta</taxon>
        <taxon>Magnoliopsida</taxon>
        <taxon>eudicotyledons</taxon>
        <taxon>Gunneridae</taxon>
        <taxon>Pentapetalae</taxon>
        <taxon>rosids</taxon>
        <taxon>fabids</taxon>
        <taxon>Rosales</taxon>
        <taxon>Rhamnaceae</taxon>
        <taxon>Paliureae</taxon>
        <taxon>Ziziphus</taxon>
    </lineage>
</organism>
<accession>A0A978UU39</accession>
<dbReference type="EMBL" id="JAEACU010000009">
    <property type="protein sequence ID" value="KAH7518389.1"/>
    <property type="molecule type" value="Genomic_DNA"/>
</dbReference>
<sequence>MDFDEYDYLEKTVENPEPLQKAKETANGSDEVVKSSGEKDRSRSSKHKNDAKDNEGEHRPKRSKIDELRDHNRRRESGSSRHRSQSRDGERERHKTKFPSAPLCKGLQCCIWGQFRIGGCFCLCSSIVFVQLMILYLHVSFVLIVYEVNICEVSKLSSYGVYKDAENFKLPLDKGIFILGNRRYARAIYRWSYWHLGQAQELRRHKEKKDEATEPEADPERDQRTVFAYQICLKADERDVYEFFSRAGKVRDVRLIMDRNSRRSKGVGYIEFYDAMSVPMAIALSGQPLLGQPVMVKPSEAEKNLVQSTTAVAAGTSGLIGPYSGGARRLYVGNLHSNIKEEDLRQVFGAFGPVELVQLPLDEAGQCKGFGFVQFSRLEDARNALSLNGQLEIGGRTIKVSAVTDQAGMQDLGVNTGDFDDDDGGGLVRNIYLLFISIMSLNARSRALLMQKLDRSGTSSSIAGSLGTPVSSTGLALSTAPILGAAPVISPLVAPLAPVPPVFAGLGGAGLQVPTASVPSIDTIGVPSECLLLKNMFDPALETEPNFDLDIKEDVQDECSKFGNLKHIYVDRNSVGFVYLRFENTQASMAAQRALHGRWFAGKMITATYMDVLQSSLSLTAIPITHKRMLSIQYKLSTKKGSESQKEIKAMDEALEDVVIVGAGIAGLTTCLGLHRCSLAYIYIYIYIVTYICNMFMDVVRNIYKSIICRQGIRSLVLESSESLRITGFALLTWTNAWKALDAVGIADSLRQQHELLRGNVTSSTISGLQTSKMSFLAKGKHGEHEVRCLKRKLLLEALANELPGGSIRFSSKVVSIEESGFFKLVHLADGNIIKTKVLIGSDGVNSVIAKWLGFKKPVFTGRSAFRGCANFNSKHDFDPMLMQFFGQEKELEDKPEKMRQYLMSKLGNIPEQVKAVIENTELDAFLSSPLRYRHPWELLWGNISKGNVCVAGDALHPMTPDIGQGGCSALEDGAVLARCLGEALLEIKQKSVIDAKEGYKKIEMGLKKYAKERRWRSFDLIATAYVVGFIQEGNGKIISFLRDKFFAPILAGWLLKRADFDCGKIL</sequence>
<evidence type="ECO:0000256" key="4">
    <source>
        <dbReference type="PROSITE-ProRule" id="PRU00176"/>
    </source>
</evidence>
<dbReference type="CDD" id="cd12283">
    <property type="entry name" value="RRM1_RBM39_like"/>
    <property type="match status" value="1"/>
</dbReference>
<evidence type="ECO:0000256" key="5">
    <source>
        <dbReference type="SAM" id="MobiDB-lite"/>
    </source>
</evidence>
<dbReference type="SMART" id="SM00360">
    <property type="entry name" value="RRM"/>
    <property type="match status" value="3"/>
</dbReference>
<dbReference type="AlphaFoldDB" id="A0A978UU39"/>
<dbReference type="SUPFAM" id="SSF54928">
    <property type="entry name" value="RNA-binding domain, RBD"/>
    <property type="match status" value="2"/>
</dbReference>